<dbReference type="Proteomes" id="UP000887574">
    <property type="component" value="Unplaced"/>
</dbReference>
<evidence type="ECO:0000313" key="1">
    <source>
        <dbReference type="Proteomes" id="UP000887574"/>
    </source>
</evidence>
<sequence length="89" mass="10245">MLKKTYGYGEILSKFFGRQTKEFDHSLRPLSMQHQISVISDALLELRSIMIHAILLFHSTQTTHLTAIVKLEIGVDIRNFSSVFEQPKL</sequence>
<dbReference type="WBParaSite" id="jg22772">
    <property type="protein sequence ID" value="jg22772"/>
    <property type="gene ID" value="jg22772"/>
</dbReference>
<protein>
    <submittedName>
        <fullName evidence="2">Uncharacterized protein</fullName>
    </submittedName>
</protein>
<organism evidence="1 2">
    <name type="scientific">Ditylenchus dipsaci</name>
    <dbReference type="NCBI Taxonomy" id="166011"/>
    <lineage>
        <taxon>Eukaryota</taxon>
        <taxon>Metazoa</taxon>
        <taxon>Ecdysozoa</taxon>
        <taxon>Nematoda</taxon>
        <taxon>Chromadorea</taxon>
        <taxon>Rhabditida</taxon>
        <taxon>Tylenchina</taxon>
        <taxon>Tylenchomorpha</taxon>
        <taxon>Sphaerularioidea</taxon>
        <taxon>Anguinidae</taxon>
        <taxon>Anguininae</taxon>
        <taxon>Ditylenchus</taxon>
    </lineage>
</organism>
<dbReference type="AlphaFoldDB" id="A0A915DRJ4"/>
<name>A0A915DRJ4_9BILA</name>
<reference evidence="2" key="1">
    <citation type="submission" date="2022-11" db="UniProtKB">
        <authorList>
            <consortium name="WormBaseParasite"/>
        </authorList>
    </citation>
    <scope>IDENTIFICATION</scope>
</reference>
<accession>A0A915DRJ4</accession>
<keyword evidence="1" id="KW-1185">Reference proteome</keyword>
<proteinExistence type="predicted"/>
<evidence type="ECO:0000313" key="2">
    <source>
        <dbReference type="WBParaSite" id="jg22772"/>
    </source>
</evidence>